<comment type="caution">
    <text evidence="2">The sequence shown here is derived from an EMBL/GenBank/DDBJ whole genome shotgun (WGS) entry which is preliminary data.</text>
</comment>
<sequence>MSFKQFALAALLAATTLGAPSAPNKLDVSLPKRDDASSDYVHGWCGLHFHRDASNKGATGKAITDKFEIKVYEGGDASYKKEIGSFPQTDLNGNFSDQTVTGVFTFPFTFHNSGKWMINFNVNNQKFLADAGKQNANCKSGKVESPDIGDGWRYQEDGDCGFTC</sequence>
<dbReference type="AlphaFoldDB" id="A0AAI8VBP1"/>
<gene>
    <name evidence="2" type="ORF">KHLLAP_LOCUS2381</name>
</gene>
<accession>A0AAI8VBP1</accession>
<proteinExistence type="predicted"/>
<evidence type="ECO:0000256" key="1">
    <source>
        <dbReference type="SAM" id="SignalP"/>
    </source>
</evidence>
<dbReference type="EMBL" id="CAUWAG010000003">
    <property type="protein sequence ID" value="CAJ2501913.1"/>
    <property type="molecule type" value="Genomic_DNA"/>
</dbReference>
<keyword evidence="3" id="KW-1185">Reference proteome</keyword>
<evidence type="ECO:0000313" key="2">
    <source>
        <dbReference type="EMBL" id="CAJ2501913.1"/>
    </source>
</evidence>
<feature type="signal peptide" evidence="1">
    <location>
        <begin position="1"/>
        <end position="18"/>
    </location>
</feature>
<feature type="chain" id="PRO_5042537470" evidence="1">
    <location>
        <begin position="19"/>
        <end position="164"/>
    </location>
</feature>
<organism evidence="2 3">
    <name type="scientific">Anthostomella pinea</name>
    <dbReference type="NCBI Taxonomy" id="933095"/>
    <lineage>
        <taxon>Eukaryota</taxon>
        <taxon>Fungi</taxon>
        <taxon>Dikarya</taxon>
        <taxon>Ascomycota</taxon>
        <taxon>Pezizomycotina</taxon>
        <taxon>Sordariomycetes</taxon>
        <taxon>Xylariomycetidae</taxon>
        <taxon>Xylariales</taxon>
        <taxon>Xylariaceae</taxon>
        <taxon>Anthostomella</taxon>
    </lineage>
</organism>
<reference evidence="2" key="1">
    <citation type="submission" date="2023-10" db="EMBL/GenBank/DDBJ databases">
        <authorList>
            <person name="Hackl T."/>
        </authorList>
    </citation>
    <scope>NUCLEOTIDE SEQUENCE</scope>
</reference>
<protein>
    <submittedName>
        <fullName evidence="2">Uu.00g047660.m01.CDS01</fullName>
    </submittedName>
</protein>
<keyword evidence="1" id="KW-0732">Signal</keyword>
<name>A0AAI8VBP1_9PEZI</name>
<evidence type="ECO:0000313" key="3">
    <source>
        <dbReference type="Proteomes" id="UP001295740"/>
    </source>
</evidence>
<dbReference type="Proteomes" id="UP001295740">
    <property type="component" value="Unassembled WGS sequence"/>
</dbReference>